<organism evidence="3 4">
    <name type="scientific">Pelotomaculum propionicicum</name>
    <dbReference type="NCBI Taxonomy" id="258475"/>
    <lineage>
        <taxon>Bacteria</taxon>
        <taxon>Bacillati</taxon>
        <taxon>Bacillota</taxon>
        <taxon>Clostridia</taxon>
        <taxon>Eubacteriales</taxon>
        <taxon>Desulfotomaculaceae</taxon>
        <taxon>Pelotomaculum</taxon>
    </lineage>
</organism>
<sequence>MATIRKQKVGKHIYWQIIESKRVNGKPRPIVLMHLGTAEQLLYKLRGGTLKKKIRSASHGAVSLFWQNAKELDLPDIFKTHFAQQLRDGLPPGTSLLLAAIHRAIEPGSKSAFASWAKKTTLPEIAGFNPQRLTSQHFWEQMDTVTEAQLESVEKAITQKMLEQGLLSPRLLFYDLTNFFTHISTGNERAKLPQRGHNKQKRNDLRQFGLAQVVTKEFLIPVLSEVYEGNKTDEKMFVPTLTRLRNKLSELNLDVRELTIVFDKGSNSKGNFAELDISEIPYVASLTPSYHEDLLNVPLSSYHRVQLNGQEILCYRAQKEVWGKTRTIVVFMSEKLRQGQLQGLKQALSSKYEQLNKLKTKLTAKRARKRKREDVKRQIKDILNGERCHLLIKTALYETESGRFDLNWEIDQDAYRWTTENLFGKRILVTCRNNWSDAEIIAAYHGQSNVERVFKHLKNPYHNCVHPQYHWTDQKIRVHTFICLTGLLLSQVLHKKARDAGYNISIEGLIDRLSEVRMVETVSIYSLNSKPVKETQLEEMDLELEKLYADLEKSVF</sequence>
<dbReference type="InterPro" id="IPR047654">
    <property type="entry name" value="IS1634_transpos"/>
</dbReference>
<name>A0A4Y7RB93_9FIRM</name>
<protein>
    <recommendedName>
        <fullName evidence="2">Transposase IS4-like domain-containing protein</fullName>
    </recommendedName>
</protein>
<dbReference type="GO" id="GO:0006313">
    <property type="term" value="P:DNA transposition"/>
    <property type="evidence" value="ECO:0007669"/>
    <property type="project" value="InterPro"/>
</dbReference>
<dbReference type="AlphaFoldDB" id="A0A4Y7RB93"/>
<dbReference type="NCBIfam" id="NF033559">
    <property type="entry name" value="transpos_IS1634"/>
    <property type="match status" value="1"/>
</dbReference>
<accession>A0A4Y7RB93</accession>
<dbReference type="EMBL" id="QFFZ01000127">
    <property type="protein sequence ID" value="TEB06244.1"/>
    <property type="molecule type" value="Genomic_DNA"/>
</dbReference>
<gene>
    <name evidence="3" type="ORF">Pmgp_03810</name>
</gene>
<evidence type="ECO:0000259" key="2">
    <source>
        <dbReference type="Pfam" id="PF01609"/>
    </source>
</evidence>
<dbReference type="PANTHER" id="PTHR34614">
    <property type="match status" value="1"/>
</dbReference>
<dbReference type="Pfam" id="PF01609">
    <property type="entry name" value="DDE_Tnp_1"/>
    <property type="match status" value="1"/>
</dbReference>
<evidence type="ECO:0000313" key="3">
    <source>
        <dbReference type="EMBL" id="TEB06244.1"/>
    </source>
</evidence>
<evidence type="ECO:0000313" key="4">
    <source>
        <dbReference type="Proteomes" id="UP000297597"/>
    </source>
</evidence>
<reference evidence="3 4" key="1">
    <citation type="journal article" date="2018" name="Environ. Microbiol.">
        <title>Novel energy conservation strategies and behaviour of Pelotomaculum schinkii driving syntrophic propionate catabolism.</title>
        <authorList>
            <person name="Hidalgo-Ahumada C.A.P."/>
            <person name="Nobu M.K."/>
            <person name="Narihiro T."/>
            <person name="Tamaki H."/>
            <person name="Liu W.T."/>
            <person name="Kamagata Y."/>
            <person name="Stams A.J.M."/>
            <person name="Imachi H."/>
            <person name="Sousa D.Z."/>
        </authorList>
    </citation>
    <scope>NUCLEOTIDE SEQUENCE [LARGE SCALE GENOMIC DNA]</scope>
    <source>
        <strain evidence="3 4">MGP</strain>
    </source>
</reference>
<dbReference type="InterPro" id="IPR002559">
    <property type="entry name" value="Transposase_11"/>
</dbReference>
<dbReference type="GO" id="GO:0004803">
    <property type="term" value="F:transposase activity"/>
    <property type="evidence" value="ECO:0007669"/>
    <property type="project" value="InterPro"/>
</dbReference>
<feature type="coiled-coil region" evidence="1">
    <location>
        <begin position="341"/>
        <end position="372"/>
    </location>
</feature>
<feature type="domain" description="Transposase IS4-like" evidence="2">
    <location>
        <begin position="195"/>
        <end position="462"/>
    </location>
</feature>
<keyword evidence="1" id="KW-0175">Coiled coil</keyword>
<dbReference type="OrthoDB" id="1802403at2"/>
<proteinExistence type="predicted"/>
<evidence type="ECO:0000256" key="1">
    <source>
        <dbReference type="SAM" id="Coils"/>
    </source>
</evidence>
<dbReference type="PANTHER" id="PTHR34614:SF2">
    <property type="entry name" value="TRANSPOSASE IS4-LIKE DOMAIN-CONTAINING PROTEIN"/>
    <property type="match status" value="1"/>
</dbReference>
<keyword evidence="4" id="KW-1185">Reference proteome</keyword>
<dbReference type="Proteomes" id="UP000297597">
    <property type="component" value="Unassembled WGS sequence"/>
</dbReference>
<comment type="caution">
    <text evidence="3">The sequence shown here is derived from an EMBL/GenBank/DDBJ whole genome shotgun (WGS) entry which is preliminary data.</text>
</comment>
<dbReference type="GO" id="GO:0003677">
    <property type="term" value="F:DNA binding"/>
    <property type="evidence" value="ECO:0007669"/>
    <property type="project" value="InterPro"/>
</dbReference>
<dbReference type="RefSeq" id="WP_153189240.1">
    <property type="nucleotide sequence ID" value="NZ_QFFZ01000127.1"/>
</dbReference>